<comment type="caution">
    <text evidence="1">The sequence shown here is derived from an EMBL/GenBank/DDBJ whole genome shotgun (WGS) entry which is preliminary data.</text>
</comment>
<accession>A0A2I0JMC0</accession>
<proteinExistence type="predicted"/>
<sequence length="216" mass="24126">MAAERPRHPLLSFSPFLVTFFSFDVKAGGATLRISPPSKSRSQLISFLEGWGLDSVHYTQSRSLTTKLSPLLFVLTSQTRCWSSSSVSFSIAAIFTISSSGLCSFIGVFHHICSVSPFISRSFYNSLPLRVSPLSLSNTSIEKLFCYPGPLEGFEEVNQAKESTKNRKELIGSIGAMEKLRDELDRHLVEHERAATKLLFCDNLWCCRALLFQAFN</sequence>
<reference evidence="1 2" key="1">
    <citation type="submission" date="2017-11" db="EMBL/GenBank/DDBJ databases">
        <title>De-novo sequencing of pomegranate (Punica granatum L.) genome.</title>
        <authorList>
            <person name="Akparov Z."/>
            <person name="Amiraslanov A."/>
            <person name="Hajiyeva S."/>
            <person name="Abbasov M."/>
            <person name="Kaur K."/>
            <person name="Hamwieh A."/>
            <person name="Solovyev V."/>
            <person name="Salamov A."/>
            <person name="Braich B."/>
            <person name="Kosarev P."/>
            <person name="Mahmoud A."/>
            <person name="Hajiyev E."/>
            <person name="Babayeva S."/>
            <person name="Izzatullayeva V."/>
            <person name="Mammadov A."/>
            <person name="Mammadov A."/>
            <person name="Sharifova S."/>
            <person name="Ojaghi J."/>
            <person name="Eynullazada K."/>
            <person name="Bayramov B."/>
            <person name="Abdulazimova A."/>
            <person name="Shahmuradov I."/>
        </authorList>
    </citation>
    <scope>NUCLEOTIDE SEQUENCE [LARGE SCALE GENOMIC DNA]</scope>
    <source>
        <strain evidence="2">cv. AG2017</strain>
        <tissue evidence="1">Leaf</tissue>
    </source>
</reference>
<dbReference type="Proteomes" id="UP000233551">
    <property type="component" value="Unassembled WGS sequence"/>
</dbReference>
<organism evidence="1 2">
    <name type="scientific">Punica granatum</name>
    <name type="common">Pomegranate</name>
    <dbReference type="NCBI Taxonomy" id="22663"/>
    <lineage>
        <taxon>Eukaryota</taxon>
        <taxon>Viridiplantae</taxon>
        <taxon>Streptophyta</taxon>
        <taxon>Embryophyta</taxon>
        <taxon>Tracheophyta</taxon>
        <taxon>Spermatophyta</taxon>
        <taxon>Magnoliopsida</taxon>
        <taxon>eudicotyledons</taxon>
        <taxon>Gunneridae</taxon>
        <taxon>Pentapetalae</taxon>
        <taxon>rosids</taxon>
        <taxon>malvids</taxon>
        <taxon>Myrtales</taxon>
        <taxon>Lythraceae</taxon>
        <taxon>Punica</taxon>
    </lineage>
</organism>
<keyword evidence="2" id="KW-1185">Reference proteome</keyword>
<gene>
    <name evidence="1" type="ORF">CRG98_022577</name>
</gene>
<evidence type="ECO:0000313" key="1">
    <source>
        <dbReference type="EMBL" id="PKI57073.1"/>
    </source>
</evidence>
<dbReference type="EMBL" id="PGOL01001537">
    <property type="protein sequence ID" value="PKI57073.1"/>
    <property type="molecule type" value="Genomic_DNA"/>
</dbReference>
<dbReference type="AlphaFoldDB" id="A0A2I0JMC0"/>
<name>A0A2I0JMC0_PUNGR</name>
<protein>
    <submittedName>
        <fullName evidence="1">Uncharacterized protein</fullName>
    </submittedName>
</protein>
<evidence type="ECO:0000313" key="2">
    <source>
        <dbReference type="Proteomes" id="UP000233551"/>
    </source>
</evidence>